<evidence type="ECO:0000259" key="1">
    <source>
        <dbReference type="Pfam" id="PF23440"/>
    </source>
</evidence>
<reference evidence="2" key="1">
    <citation type="journal article" date="2011" name="PLoS Biol.">
        <title>Gene gain and loss during evolution of obligate parasitism in the white rust pathogen of Arabidopsis thaliana.</title>
        <authorList>
            <person name="Kemen E."/>
            <person name="Gardiner A."/>
            <person name="Schultz-Larsen T."/>
            <person name="Kemen A.C."/>
            <person name="Balmuth A.L."/>
            <person name="Robert-Seilaniantz A."/>
            <person name="Bailey K."/>
            <person name="Holub E."/>
            <person name="Studholme D.J."/>
            <person name="Maclean D."/>
            <person name="Jones J.D."/>
        </authorList>
    </citation>
    <scope>NUCLEOTIDE SEQUENCE</scope>
</reference>
<feature type="domain" description="BROMI C-terminal Rab TBC-like" evidence="1">
    <location>
        <begin position="954"/>
        <end position="1038"/>
    </location>
</feature>
<proteinExistence type="predicted"/>
<sequence>MTHRRPRSDGDSLGSCSDLDAVYMDTSSLNDDITSSGSSPCYLSACNALQSADVSEKLAGAASIAKLNVLWVVHDEPMCQSVCEALIQHGLWSDNEVVQTTCCSQFLLIVQQMESGFFDVFLLLVDSMGRAVQDEAFYLSEWDLVSEESPKYTKALALISTIRILEGVLDKLPEEWNHWSPKAHARAYLCTFSLLGLSGAHTTSPILLTIMACLHANEDARTHWLENWLLRSPYREQLGCAVRESGFWKVLLALIETLEPLKLLEPPPCPLETIARNVIVEIVHLLAICAEYEKSCGILQSSPRVLIDWEASGKLEFQTFDSENNRIFHLTADPAVRRASVNFSRKHCAVEKQDLDPPWTFEDALALVHGSPWKQRLHRCLSCYLFGVEEPQSAWAFVCQWSRHRLEKPSDVHPQVLLWLPFSPNEPQSSTLSIMKHLSDVPTESEQMAYLSAHQHLICAWYLISTKDESPANGLDVLSSFAKAWRQSPNTAARIVELPPIHSWNPAFLVRNASALIQSGFCDCLEDALKWFSSQSVDDAEPRKEFMRKWIHLCRSSTALASFLMEMSSDTLHAVARELVSMRKQPDALYHWLQEDGCLPLLSFQPLLNALWSLKVFSKCFSQVDKILSSLWQHLETSVMVQSEWEECPASLYMQRDAFEALLCVLSGPLISHLKEEETPTSQLPLKAFVWDAIQAHFVQRACASFNTVGQDICVLRFRLLLSITDSVFGCHRIASLLNGAKLTSKLGPISEAEGHSSCHSLADRFCRQLRATTAHCGSTEANENVLSHPSHQAFLTYLELAGADSSLEMDRVCEYTWALVTHMERVCGLTDSDLNRILSSAMIAIAKCVKRQQTSERAEDSDANDVLPSIYRRGEQILETFLSRVDLESSMKGWSLVCHRNKRLRPDCFTLAVVIMIDPELECDIVRVSKCLQLECTSPAGAYGPFMMSMAISKAVEWILAFEAPEVFQSIASCNGSILSLIARWRDELFWGSLSWPNIAIMTMILVVYGPEFQVYMFVAFLLHSQAQMVQVAARQSIHAPQRSEIPSSPFGYPELLRLSLHSFSFDHWRDRILGWHHRHHRGVWKMLVSAPGSME</sequence>
<dbReference type="HOGENOM" id="CLU_296915_0_0_1"/>
<dbReference type="InterPro" id="IPR055392">
    <property type="entry name" value="BROMI_C"/>
</dbReference>
<name>F0WS48_9STRA</name>
<accession>F0WS48</accession>
<dbReference type="Pfam" id="PF23440">
    <property type="entry name" value="BROMI_C"/>
    <property type="match status" value="1"/>
</dbReference>
<evidence type="ECO:0000313" key="2">
    <source>
        <dbReference type="EMBL" id="CCA24166.1"/>
    </source>
</evidence>
<protein>
    <submittedName>
        <fullName evidence="2">AlNc14C224G9187 protein</fullName>
    </submittedName>
</protein>
<reference evidence="2" key="2">
    <citation type="submission" date="2011-02" db="EMBL/GenBank/DDBJ databases">
        <authorList>
            <person name="MacLean D."/>
        </authorList>
    </citation>
    <scope>NUCLEOTIDE SEQUENCE</scope>
</reference>
<dbReference type="AlphaFoldDB" id="F0WS48"/>
<gene>
    <name evidence="2" type="primary">AlNc14C224G9187</name>
    <name evidence="2" type="ORF">ALNC14_103100</name>
</gene>
<organism evidence="2">
    <name type="scientific">Albugo laibachii Nc14</name>
    <dbReference type="NCBI Taxonomy" id="890382"/>
    <lineage>
        <taxon>Eukaryota</taxon>
        <taxon>Sar</taxon>
        <taxon>Stramenopiles</taxon>
        <taxon>Oomycota</taxon>
        <taxon>Peronosporomycetes</taxon>
        <taxon>Albuginales</taxon>
        <taxon>Albuginaceae</taxon>
        <taxon>Albugo</taxon>
    </lineage>
</organism>
<dbReference type="EMBL" id="FR824269">
    <property type="protein sequence ID" value="CCA24166.1"/>
    <property type="molecule type" value="Genomic_DNA"/>
</dbReference>